<dbReference type="GO" id="GO:0007059">
    <property type="term" value="P:chromosome segregation"/>
    <property type="evidence" value="ECO:0007669"/>
    <property type="project" value="UniProtKB-UniRule"/>
</dbReference>
<dbReference type="PANTHER" id="PTHR43493:SF1">
    <property type="entry name" value="DNA TOPOISOMERASE 4 SUBUNIT A"/>
    <property type="match status" value="1"/>
</dbReference>
<dbReference type="Gene3D" id="3.30.1360.40">
    <property type="match status" value="1"/>
</dbReference>
<dbReference type="AlphaFoldDB" id="A0A388S9A1"/>
<dbReference type="InterPro" id="IPR006691">
    <property type="entry name" value="GyrA/parC_rep"/>
</dbReference>
<organism evidence="11 12">
    <name type="scientific">Mesosutterella multiformis</name>
    <dbReference type="NCBI Taxonomy" id="2259133"/>
    <lineage>
        <taxon>Bacteria</taxon>
        <taxon>Pseudomonadati</taxon>
        <taxon>Pseudomonadota</taxon>
        <taxon>Betaproteobacteria</taxon>
        <taxon>Burkholderiales</taxon>
        <taxon>Sutterellaceae</taxon>
        <taxon>Mesosutterella</taxon>
    </lineage>
</organism>
<feature type="site" description="Interaction with DNA" evidence="7">
    <location>
        <position position="145"/>
    </location>
</feature>
<comment type="subunit">
    <text evidence="7">Heterotetramer composed of ParC and ParE.</text>
</comment>
<sequence length="851" mass="93402">MTKKDMNPEDGATESLFTDGEEQDSEEMEAVDEDENETAADSRDEPETAEETSALQLMGQFLGEDETDEKDEGKLTLARFASRAYLDYAISVVTDRALPNVCDGQKPVQRRILFDMAKELHLSADKNYVKSARVVGDVLGKFHPHGDQSAYDAMVRMAQPFSLRYPLVDGHGNFGSRDGDGPAAMRYTEARLTKISELLLSEIDLGTVDFIPNYDGAFKEPAVLPARLPFVLLNGASGIAVGMATEIPPHNLREVAAACELLLEKPDATLDDVLAVLPAPDYPGGGQIISSPSVIRETYRTGRGTLRVRARYEFEEMSHNQWRLIVTELPPQTSTAQVLSEIETITNPRPKAGKKTLTPEQQQTKSAMLALLSHVRDESDKNVPVRLVFEPKTSKVDRNAFIAALFSQTSLESNAPMNLVMIGSDGKPRQKPLLEILSEWVAFRVATVRRRTEARLAKVQDRIHILEGRTIALLHVDEVIAVIRESDEPKPELMRRFSLSERQAEDILEIKLRQLSRLSEAQIKSELESCRDEEKSLTRLLSSDRRLATAVAREIESDAKTYGDDRRTLVEEAAPLQAAPQVLDEPVTIVFSEKGFIRTRSGHGHDISLMNYKIGDGPGRSIECRSTETLILISSSGRSYSIAVSALPGSRGDGLPLTSFIDLEPGTEIVGIFCGPADQKMFLAGTKGYGFISKLGDMPARVRSGKSFVRVDEGRALEPVPIKAEDEFIAVLSEHGRLLVFPISEMRMLPSGGLGVSLMGLEPDEKIVAAIPITASGVAVIGEGRAKQPREETVSGAKLAEYTLHRTRKGRGVSPRLIRVTGLRALPAGKDPSPAVENLPPEDEEGNVRLL</sequence>
<accession>A0A388S9A1</accession>
<comment type="catalytic activity">
    <reaction evidence="1 7 8">
        <text>ATP-dependent breakage, passage and rejoining of double-stranded DNA.</text>
        <dbReference type="EC" id="5.6.2.2"/>
    </reaction>
</comment>
<feature type="region of interest" description="Disordered" evidence="9">
    <location>
        <begin position="1"/>
        <end position="52"/>
    </location>
</feature>
<comment type="similarity">
    <text evidence="7">Belongs to the type II topoisomerase GyrA/ParC subunit family. ParC type 1 subfamily.</text>
</comment>
<proteinExistence type="inferred from homology"/>
<dbReference type="GO" id="GO:0009330">
    <property type="term" value="C:DNA topoisomerase type II (double strand cut, ATP-hydrolyzing) complex"/>
    <property type="evidence" value="ECO:0007669"/>
    <property type="project" value="UniProtKB-ARBA"/>
</dbReference>
<dbReference type="Gene3D" id="1.10.268.10">
    <property type="entry name" value="Topoisomerase, domain 3"/>
    <property type="match status" value="1"/>
</dbReference>
<evidence type="ECO:0000256" key="1">
    <source>
        <dbReference type="ARBA" id="ARBA00000185"/>
    </source>
</evidence>
<protein>
    <recommendedName>
        <fullName evidence="7">DNA topoisomerase 4 subunit A</fullName>
        <ecNumber evidence="7">5.6.2.2</ecNumber>
    </recommendedName>
    <alternativeName>
        <fullName evidence="7">Topoisomerase IV subunit A</fullName>
    </alternativeName>
</protein>
<feature type="active site" description="O-(5'-phospho-DNA)-tyrosine intermediate" evidence="7 8">
    <location>
        <position position="187"/>
    </location>
</feature>
<dbReference type="PANTHER" id="PTHR43493">
    <property type="entry name" value="DNA GYRASE/TOPOISOMERASE SUBUNIT A"/>
    <property type="match status" value="1"/>
</dbReference>
<dbReference type="GO" id="GO:0019897">
    <property type="term" value="C:extrinsic component of plasma membrane"/>
    <property type="evidence" value="ECO:0007669"/>
    <property type="project" value="UniProtKB-UniRule"/>
</dbReference>
<dbReference type="GO" id="GO:0003677">
    <property type="term" value="F:DNA binding"/>
    <property type="evidence" value="ECO:0007669"/>
    <property type="project" value="UniProtKB-UniRule"/>
</dbReference>
<feature type="compositionally biased region" description="Acidic residues" evidence="9">
    <location>
        <begin position="19"/>
        <end position="38"/>
    </location>
</feature>
<evidence type="ECO:0000256" key="5">
    <source>
        <dbReference type="ARBA" id="ARBA00023136"/>
    </source>
</evidence>
<evidence type="ECO:0000259" key="10">
    <source>
        <dbReference type="PROSITE" id="PS52040"/>
    </source>
</evidence>
<keyword evidence="6 7" id="KW-0413">Isomerase</keyword>
<name>A0A388S9A1_9BURK</name>
<dbReference type="Proteomes" id="UP000266091">
    <property type="component" value="Unassembled WGS sequence"/>
</dbReference>
<accession>A0A401LLK9</accession>
<keyword evidence="12" id="KW-1185">Reference proteome</keyword>
<dbReference type="InterPro" id="IPR035516">
    <property type="entry name" value="Gyrase/topoIV_suA_C"/>
</dbReference>
<gene>
    <name evidence="7 11" type="primary">parC</name>
    <name evidence="11" type="ORF">MESMUL_01890</name>
</gene>
<evidence type="ECO:0000256" key="7">
    <source>
        <dbReference type="HAMAP-Rule" id="MF_00936"/>
    </source>
</evidence>
<evidence type="ECO:0000256" key="3">
    <source>
        <dbReference type="ARBA" id="ARBA00023029"/>
    </source>
</evidence>
<keyword evidence="3 7" id="KW-0799">Topoisomerase</keyword>
<dbReference type="InterPro" id="IPR050220">
    <property type="entry name" value="Type_II_DNA_Topoisomerases"/>
</dbReference>
<dbReference type="EC" id="5.6.2.2" evidence="7"/>
<keyword evidence="5 7" id="KW-0472">Membrane</keyword>
<dbReference type="Gene3D" id="2.120.10.90">
    <property type="entry name" value="DNA gyrase/topoisomerase IV, subunit A, C-terminal"/>
    <property type="match status" value="1"/>
</dbReference>
<evidence type="ECO:0000256" key="6">
    <source>
        <dbReference type="ARBA" id="ARBA00023235"/>
    </source>
</evidence>
<feature type="site" description="Interaction with DNA" evidence="7">
    <location>
        <position position="106"/>
    </location>
</feature>
<dbReference type="GO" id="GO:0005694">
    <property type="term" value="C:chromosome"/>
    <property type="evidence" value="ECO:0007669"/>
    <property type="project" value="InterPro"/>
</dbReference>
<comment type="caution">
    <text evidence="11">The sequence shown here is derived from an EMBL/GenBank/DDBJ whole genome shotgun (WGS) entry which is preliminary data.</text>
</comment>
<evidence type="ECO:0000256" key="9">
    <source>
        <dbReference type="SAM" id="MobiDB-lite"/>
    </source>
</evidence>
<dbReference type="SMART" id="SM00434">
    <property type="entry name" value="TOP4c"/>
    <property type="match status" value="1"/>
</dbReference>
<feature type="domain" description="Topo IIA-type catalytic" evidence="10">
    <location>
        <begin position="98"/>
        <end position="587"/>
    </location>
</feature>
<dbReference type="Gene3D" id="3.90.199.10">
    <property type="entry name" value="Topoisomerase II, domain 5"/>
    <property type="match status" value="1"/>
</dbReference>
<dbReference type="Pfam" id="PF03989">
    <property type="entry name" value="DNA_gyraseA_C"/>
    <property type="match status" value="2"/>
</dbReference>
<comment type="function">
    <text evidence="7">Topoisomerase IV is essential for chromosome segregation. It relaxes supercoiled DNA. Performs the decatenation events required during the replication of a circular DNA molecule.</text>
</comment>
<reference evidence="11 12" key="1">
    <citation type="journal article" date="2018" name="Int. J. Syst. Evol. Microbiol.">
        <title>Mesosutterella multiformis gen. nov., sp. nov., a member of the family Sutterellaceae and Sutterella megalosphaeroides sp. nov., isolated from human faeces.</title>
        <authorList>
            <person name="Sakamoto M."/>
            <person name="Ikeyama N."/>
            <person name="Kunihiro T."/>
            <person name="Iino T."/>
            <person name="Yuki M."/>
            <person name="Ohkuma M."/>
        </authorList>
    </citation>
    <scope>NUCLEOTIDE SEQUENCE [LARGE SCALE GENOMIC DNA]</scope>
    <source>
        <strain evidence="11 12">4NBBH2</strain>
    </source>
</reference>
<evidence type="ECO:0000256" key="4">
    <source>
        <dbReference type="ARBA" id="ARBA00023125"/>
    </source>
</evidence>
<comment type="subcellular location">
    <subcellularLocation>
        <location evidence="7">Cell membrane</location>
        <topology evidence="7">Peripheral membrane protein</topology>
    </subcellularLocation>
</comment>
<dbReference type="Pfam" id="PF00521">
    <property type="entry name" value="DNA_topoisoIV"/>
    <property type="match status" value="1"/>
</dbReference>
<evidence type="ECO:0000256" key="8">
    <source>
        <dbReference type="PROSITE-ProRule" id="PRU01384"/>
    </source>
</evidence>
<feature type="site" description="Interaction with DNA" evidence="7">
    <location>
        <position position="143"/>
    </location>
</feature>
<feature type="site" description="Transition state stabilizer" evidence="7">
    <location>
        <position position="186"/>
    </location>
</feature>
<keyword evidence="2 7" id="KW-1003">Cell membrane</keyword>
<dbReference type="SUPFAM" id="SSF101904">
    <property type="entry name" value="GyrA/ParC C-terminal domain-like"/>
    <property type="match status" value="1"/>
</dbReference>
<dbReference type="GO" id="GO:0003918">
    <property type="term" value="F:DNA topoisomerase type II (double strand cut, ATP-hydrolyzing) activity"/>
    <property type="evidence" value="ECO:0007669"/>
    <property type="project" value="UniProtKB-UniRule"/>
</dbReference>
<dbReference type="InterPro" id="IPR002205">
    <property type="entry name" value="Topo_IIA_dom_A"/>
</dbReference>
<dbReference type="FunFam" id="1.10.268.10:FF:000001">
    <property type="entry name" value="DNA gyrase subunit A"/>
    <property type="match status" value="1"/>
</dbReference>
<feature type="region of interest" description="Disordered" evidence="9">
    <location>
        <begin position="828"/>
        <end position="851"/>
    </location>
</feature>
<dbReference type="HAMAP" id="MF_00936">
    <property type="entry name" value="ParC_type1"/>
    <property type="match status" value="1"/>
</dbReference>
<dbReference type="InterPro" id="IPR013760">
    <property type="entry name" value="Topo_IIA-like_dom_sf"/>
</dbReference>
<evidence type="ECO:0000313" key="11">
    <source>
        <dbReference type="EMBL" id="GBO92835.1"/>
    </source>
</evidence>
<dbReference type="GO" id="GO:0005737">
    <property type="term" value="C:cytoplasm"/>
    <property type="evidence" value="ECO:0007669"/>
    <property type="project" value="TreeGrafter"/>
</dbReference>
<dbReference type="CDD" id="cd00187">
    <property type="entry name" value="TOP4c"/>
    <property type="match status" value="1"/>
</dbReference>
<dbReference type="InterPro" id="IPR005742">
    <property type="entry name" value="TopoIV_A_Gneg"/>
</dbReference>
<dbReference type="InterPro" id="IPR013758">
    <property type="entry name" value="Topo_IIA_A/C_ab"/>
</dbReference>
<dbReference type="GO" id="GO:0005524">
    <property type="term" value="F:ATP binding"/>
    <property type="evidence" value="ECO:0007669"/>
    <property type="project" value="InterPro"/>
</dbReference>
<dbReference type="PROSITE" id="PS52040">
    <property type="entry name" value="TOPO_IIA"/>
    <property type="match status" value="1"/>
</dbReference>
<keyword evidence="4 7" id="KW-0238">DNA-binding</keyword>
<dbReference type="NCBIfam" id="NF004044">
    <property type="entry name" value="PRK05561.1"/>
    <property type="match status" value="1"/>
</dbReference>
<dbReference type="NCBIfam" id="TIGR01062">
    <property type="entry name" value="parC_Gneg"/>
    <property type="match status" value="1"/>
</dbReference>
<dbReference type="GO" id="GO:0006265">
    <property type="term" value="P:DNA topological change"/>
    <property type="evidence" value="ECO:0007669"/>
    <property type="project" value="UniProtKB-UniRule"/>
</dbReference>
<evidence type="ECO:0000256" key="2">
    <source>
        <dbReference type="ARBA" id="ARBA00022475"/>
    </source>
</evidence>
<dbReference type="SUPFAM" id="SSF56719">
    <property type="entry name" value="Type II DNA topoisomerase"/>
    <property type="match status" value="1"/>
</dbReference>
<evidence type="ECO:0000313" key="12">
    <source>
        <dbReference type="Proteomes" id="UP000266091"/>
    </source>
</evidence>
<dbReference type="EMBL" id="BGZJ01000001">
    <property type="protein sequence ID" value="GBO92835.1"/>
    <property type="molecule type" value="Genomic_DNA"/>
</dbReference>
<dbReference type="InterPro" id="IPR013757">
    <property type="entry name" value="Topo_IIA_A_a_sf"/>
</dbReference>